<dbReference type="Pfam" id="PF01078">
    <property type="entry name" value="Mg_chelatase"/>
    <property type="match status" value="1"/>
</dbReference>
<dbReference type="Gene3D" id="3.30.230.10">
    <property type="match status" value="1"/>
</dbReference>
<proteinExistence type="inferred from homology"/>
<dbReference type="InterPro" id="IPR014721">
    <property type="entry name" value="Ribsml_uS5_D2-typ_fold_subgr"/>
</dbReference>
<dbReference type="eggNOG" id="COG0606">
    <property type="taxonomic scope" value="Bacteria"/>
</dbReference>
<dbReference type="PRINTS" id="PR00830">
    <property type="entry name" value="ENDOLAPTASE"/>
</dbReference>
<dbReference type="InterPro" id="IPR045006">
    <property type="entry name" value="CHLI-like"/>
</dbReference>
<gene>
    <name evidence="3" type="ordered locus">DP2268</name>
</gene>
<dbReference type="SMART" id="SM00382">
    <property type="entry name" value="AAA"/>
    <property type="match status" value="1"/>
</dbReference>
<evidence type="ECO:0000256" key="1">
    <source>
        <dbReference type="ARBA" id="ARBA00006354"/>
    </source>
</evidence>
<organism evidence="3 4">
    <name type="scientific">Desulfotalea psychrophila (strain LSv54 / DSM 12343)</name>
    <dbReference type="NCBI Taxonomy" id="177439"/>
    <lineage>
        <taxon>Bacteria</taxon>
        <taxon>Pseudomonadati</taxon>
        <taxon>Thermodesulfobacteriota</taxon>
        <taxon>Desulfobulbia</taxon>
        <taxon>Desulfobulbales</taxon>
        <taxon>Desulfocapsaceae</taxon>
        <taxon>Desulfotalea</taxon>
    </lineage>
</organism>
<evidence type="ECO:0000259" key="2">
    <source>
        <dbReference type="SMART" id="SM00382"/>
    </source>
</evidence>
<dbReference type="InterPro" id="IPR027417">
    <property type="entry name" value="P-loop_NTPase"/>
</dbReference>
<comment type="similarity">
    <text evidence="1">Belongs to the Mg-chelatase subunits D/I family. ComM subfamily.</text>
</comment>
<dbReference type="Pfam" id="PF13541">
    <property type="entry name" value="ChlI"/>
    <property type="match status" value="1"/>
</dbReference>
<dbReference type="Gene3D" id="3.40.50.300">
    <property type="entry name" value="P-loop containing nucleotide triphosphate hydrolases"/>
    <property type="match status" value="1"/>
</dbReference>
<evidence type="ECO:0000313" key="3">
    <source>
        <dbReference type="EMBL" id="CAG36997.1"/>
    </source>
</evidence>
<dbReference type="SUPFAM" id="SSF52540">
    <property type="entry name" value="P-loop containing nucleoside triphosphate hydrolases"/>
    <property type="match status" value="1"/>
</dbReference>
<dbReference type="OrthoDB" id="9813147at2"/>
<dbReference type="STRING" id="177439.DP2268"/>
<dbReference type="SUPFAM" id="SSF54211">
    <property type="entry name" value="Ribosomal protein S5 domain 2-like"/>
    <property type="match status" value="1"/>
</dbReference>
<dbReference type="EMBL" id="CR522870">
    <property type="protein sequence ID" value="CAG36997.1"/>
    <property type="molecule type" value="Genomic_DNA"/>
</dbReference>
<dbReference type="Pfam" id="PF13335">
    <property type="entry name" value="Mg_chelatase_C"/>
    <property type="match status" value="1"/>
</dbReference>
<evidence type="ECO:0000313" key="4">
    <source>
        <dbReference type="Proteomes" id="UP000000602"/>
    </source>
</evidence>
<dbReference type="InterPro" id="IPR020568">
    <property type="entry name" value="Ribosomal_Su5_D2-typ_SF"/>
</dbReference>
<dbReference type="InterPro" id="IPR025158">
    <property type="entry name" value="Mg_chelat-rel_C"/>
</dbReference>
<dbReference type="Proteomes" id="UP000000602">
    <property type="component" value="Chromosome"/>
</dbReference>
<dbReference type="GO" id="GO:0005524">
    <property type="term" value="F:ATP binding"/>
    <property type="evidence" value="ECO:0007669"/>
    <property type="project" value="InterPro"/>
</dbReference>
<accession>Q6AKX8</accession>
<dbReference type="InterPro" id="IPR003593">
    <property type="entry name" value="AAA+_ATPase"/>
</dbReference>
<dbReference type="NCBIfam" id="TIGR00368">
    <property type="entry name" value="YifB family Mg chelatase-like AAA ATPase"/>
    <property type="match status" value="1"/>
</dbReference>
<keyword evidence="4" id="KW-1185">Reference proteome</keyword>
<name>Q6AKX8_DESPS</name>
<dbReference type="HOGENOM" id="CLU_026145_1_0_7"/>
<sequence length="501" mass="54755">MHAKVLSCAVVGIDGLPIEVEVDIAKGIPQFFIVGLPDNAVRESRDRVKPAIKNCGYYFPNRRITVNLAPASVKKEGAGFDLAIAIAILMATDLISVSVAETCVVGELALDGKVRPVRGCLPLILGAAASGCKKIFIPFENREEAGIAAGKIEILPVSSLPEVVENLLGVRPIQALRAKDYREGTHLPRYHFDFSEIRGQLHARRALEIAASGSHNVLMKGPPGSGKTMLARRLATILPPMSFAEIVETTKIFSVVDVKGEGLGIRPFRAPHHTISDAGLIGGGNIPRPGEVSLAHNGVLFLDELPEFKRNVLEALRQPVEDGEVTISRAQISLSFPANFMLVCALNPCSCGFYGDPHHECNCTPQQIQRYMGRVSGPLLDRIDIHIEVPALNYQEMSSAQQGESSAPIAQRVARCRRLQQARFAHLDHIHSNSQMGGKEIEEFCQIDRDSSLLLERSVKKLGLSARAYHRILKIARTIADMELAPSIERPHIAEAVQFRR</sequence>
<dbReference type="RefSeq" id="WP_011189509.1">
    <property type="nucleotide sequence ID" value="NC_006138.1"/>
</dbReference>
<dbReference type="PANTHER" id="PTHR32039:SF7">
    <property type="entry name" value="COMPETENCE PROTEIN COMM"/>
    <property type="match status" value="1"/>
</dbReference>
<dbReference type="PANTHER" id="PTHR32039">
    <property type="entry name" value="MAGNESIUM-CHELATASE SUBUNIT CHLI"/>
    <property type="match status" value="1"/>
</dbReference>
<dbReference type="AlphaFoldDB" id="Q6AKX8"/>
<dbReference type="InterPro" id="IPR004482">
    <property type="entry name" value="Mg_chelat-rel"/>
</dbReference>
<protein>
    <submittedName>
        <fullName evidence="3">Probable competence protein ComM</fullName>
    </submittedName>
</protein>
<dbReference type="InterPro" id="IPR000523">
    <property type="entry name" value="Mg_chelatse_chII-like_cat_dom"/>
</dbReference>
<feature type="domain" description="AAA+ ATPase" evidence="2">
    <location>
        <begin position="213"/>
        <end position="393"/>
    </location>
</feature>
<reference evidence="4" key="1">
    <citation type="journal article" date="2004" name="Environ. Microbiol.">
        <title>The genome of Desulfotalea psychrophila, a sulfate-reducing bacterium from permanently cold Arctic sediments.</title>
        <authorList>
            <person name="Rabus R."/>
            <person name="Ruepp A."/>
            <person name="Frickey T."/>
            <person name="Rattei T."/>
            <person name="Fartmann B."/>
            <person name="Stark M."/>
            <person name="Bauer M."/>
            <person name="Zibat A."/>
            <person name="Lombardot T."/>
            <person name="Becker I."/>
            <person name="Amann J."/>
            <person name="Gellner K."/>
            <person name="Teeling H."/>
            <person name="Leuschner W.D."/>
            <person name="Gloeckner F.-O."/>
            <person name="Lupas A.N."/>
            <person name="Amann R."/>
            <person name="Klenk H.-P."/>
        </authorList>
    </citation>
    <scope>NUCLEOTIDE SEQUENCE [LARGE SCALE GENOMIC DNA]</scope>
    <source>
        <strain evidence="4">DSM 12343 / LSv54</strain>
    </source>
</reference>
<dbReference type="KEGG" id="dps:DP2268"/>